<evidence type="ECO:0000256" key="2">
    <source>
        <dbReference type="ARBA" id="ARBA00006166"/>
    </source>
</evidence>
<evidence type="ECO:0000259" key="11">
    <source>
        <dbReference type="Pfam" id="PF23039"/>
    </source>
</evidence>
<dbReference type="Pfam" id="PF15706">
    <property type="entry name" value="TMEM132_C"/>
    <property type="match status" value="1"/>
</dbReference>
<dbReference type="InterPro" id="IPR031436">
    <property type="entry name" value="TMEM132_C"/>
</dbReference>
<dbReference type="Pfam" id="PF23039">
    <property type="entry name" value="TMEM132_3rd"/>
    <property type="match status" value="1"/>
</dbReference>
<evidence type="ECO:0000259" key="12">
    <source>
        <dbReference type="Pfam" id="PF23481"/>
    </source>
</evidence>
<dbReference type="Pfam" id="PF15705">
    <property type="entry name" value="TMEM132_N"/>
    <property type="match status" value="1"/>
</dbReference>
<feature type="domain" description="Transmembrane protein TMEM132 C-terminal" evidence="9">
    <location>
        <begin position="888"/>
        <end position="973"/>
    </location>
</feature>
<feature type="domain" description="Transmembrane protein TMEM132 fifth" evidence="13">
    <location>
        <begin position="530"/>
        <end position="666"/>
    </location>
</feature>
<feature type="region of interest" description="Disordered" evidence="6">
    <location>
        <begin position="353"/>
        <end position="374"/>
    </location>
</feature>
<comment type="similarity">
    <text evidence="2">Belongs to the TMEM132 family.</text>
</comment>
<reference evidence="16" key="1">
    <citation type="submission" date="2025-08" db="UniProtKB">
        <authorList>
            <consortium name="RefSeq"/>
        </authorList>
    </citation>
    <scope>IDENTIFICATION</scope>
    <source>
        <strain evidence="16">J_2021</strain>
        <tissue evidence="16">Erythrocytes</tissue>
    </source>
</reference>
<dbReference type="InterPro" id="IPR055422">
    <property type="entry name" value="Ig_TMEM132_2nd"/>
</dbReference>
<dbReference type="Pfam" id="PF23481">
    <property type="entry name" value="Ig_TMEM132_2nd"/>
    <property type="match status" value="1"/>
</dbReference>
<feature type="domain" description="Transmembrane protein TMEM132 sixth" evidence="14">
    <location>
        <begin position="667"/>
        <end position="782"/>
    </location>
</feature>
<gene>
    <name evidence="16 17" type="primary">tmem132c.L</name>
</gene>
<dbReference type="InterPro" id="IPR031435">
    <property type="entry name" value="TMEM132_N"/>
</dbReference>
<dbReference type="Xenbase" id="XB-GENE-17343889">
    <property type="gene designation" value="tmem132c.L"/>
</dbReference>
<evidence type="ECO:0000256" key="7">
    <source>
        <dbReference type="SAM" id="Phobius"/>
    </source>
</evidence>
<dbReference type="AlphaFoldDB" id="A0A1L8I0X7"/>
<dbReference type="Pfam" id="PF23486">
    <property type="entry name" value="Ig_TMEM132_5th"/>
    <property type="match status" value="1"/>
</dbReference>
<dbReference type="RefSeq" id="XP_018117970.1">
    <property type="nucleotide sequence ID" value="XM_018262481.2"/>
</dbReference>
<sequence length="1100" mass="123545">MGTLRQDWKRTTFQYVPWVVCLLLSMLFCKVSKSRGIPDNFQRFSASQTYLPVNYRILSTETAFLLKENNQDFMRNFSLQSRVESFFIQKALKSPVLNASYGPFSVEQDIPEDILLNTHSFGANKFTFNWKIKAYIINEKVYPNKPKVQVLFYIAGRDWDNYSATEKLPCLRLFAFRETREVKGSCRLQGILGLCVAELEFQPSWFISPPVITSRKKNPELPDGIPVDLYYTIQSEEEKTECTAEEARKGNAIRAGRDPAEDALSHLQRIGNISLYRTPERSQLYELRLDSQVALWLPSRPAKQGEVLIVYVTVASNATIDQFTLRAKVKKGVNILNVRISDPQQWDIQQELGNGGKHSTTSVTCQRTGASQRSRTNNQFNEVVQMNFEITSFSSLSGTQPISWQVEYPGKGSSDIILSEIFISQKDLVGIVPLSMDTEILNTAILTGKTVAVPVKIVSVEENGYVTDISEQVECKSTDEDVVKVSDRCDYVFVNGKEMKGKAGVIVNFTYQYLSAPLQITIWVPRLPLQIDISDTELSQIKGWRVPIIANRRPTRDSDDEDEDERRGRGCSLQYQHATVRVLTQFVAEDSDPLGQLVFLLGSDWQFDVTDLVTDFMKLEEPHVAKLQDGRLLIGREVGMTTIQVMSPLSDSILAEKTVTVLDDKVTITDLGVQLVSGLSLFLQSSAANNKAFVATSTAQELLHTPKQEAVLSAWIQFSDGLVTPLDIYDSKDFSLSATSLDDSIVSTYQRSLLKLPIVVAEGDGQGPLIKVDMIISEACQKSKRKSVLAIGYGYIKVKFGQKESSPQTGNDYGGDEIENHTSDRKQKSPDVEHYGNDGRYNGSPLERDKSAIRKSSTTARSFLNSRVDDNRLSEDSPLQNIPIDFTNFPAQIDLPKSNGEMEDNDLIHAPKGLSDLEIGMYALLGVFCLAILVFLINCATFALKYRHKQIPIEGQTSMAHSHDWVWLGNETELLENTPDVSSQQDEHTTIIDRGTLLDESSHLFNGNSQKNVQSQIHRQAEETENPSKDKKNDPVHSPTSKRKRVKFTTFTTIPADDGCPTVNALITANEDDIKWVCQDMDLGESKDLRNYIEKYKDNI</sequence>
<dbReference type="InterPro" id="IPR055423">
    <property type="entry name" value="Ig_TMEM132_5th"/>
</dbReference>
<feature type="transmembrane region" description="Helical" evidence="7">
    <location>
        <begin position="919"/>
        <end position="944"/>
    </location>
</feature>
<feature type="domain" description="Transmembrane protein family 132 fourth" evidence="10">
    <location>
        <begin position="430"/>
        <end position="527"/>
    </location>
</feature>
<dbReference type="AGR" id="Xenbase:XB-GENE-17343889"/>
<keyword evidence="5 7" id="KW-0472">Membrane</keyword>
<feature type="region of interest" description="Disordered" evidence="6">
    <location>
        <begin position="1010"/>
        <end position="1044"/>
    </location>
</feature>
<evidence type="ECO:0000259" key="8">
    <source>
        <dbReference type="Pfam" id="PF15705"/>
    </source>
</evidence>
<evidence type="ECO:0000259" key="13">
    <source>
        <dbReference type="Pfam" id="PF23486"/>
    </source>
</evidence>
<evidence type="ECO:0000259" key="10">
    <source>
        <dbReference type="Pfam" id="PF16070"/>
    </source>
</evidence>
<feature type="domain" description="Transmembrane protein TMEM132 cohesin-like" evidence="11">
    <location>
        <begin position="284"/>
        <end position="428"/>
    </location>
</feature>
<dbReference type="InterPro" id="IPR026307">
    <property type="entry name" value="TMEM132"/>
</dbReference>
<evidence type="ECO:0000256" key="6">
    <source>
        <dbReference type="SAM" id="MobiDB-lite"/>
    </source>
</evidence>
<feature type="domain" description="Transmembrane protein TMEM132 second Ig-like" evidence="12">
    <location>
        <begin position="131"/>
        <end position="269"/>
    </location>
</feature>
<feature type="compositionally biased region" description="Basic and acidic residues" evidence="6">
    <location>
        <begin position="818"/>
        <end position="837"/>
    </location>
</feature>
<dbReference type="OrthoDB" id="10026202at2759"/>
<name>A0A1L8I0X7_XENLA</name>
<keyword evidence="15" id="KW-1185">Reference proteome</keyword>
<evidence type="ECO:0000256" key="1">
    <source>
        <dbReference type="ARBA" id="ARBA00004479"/>
    </source>
</evidence>
<evidence type="ECO:0000313" key="16">
    <source>
        <dbReference type="RefSeq" id="XP_018117970.1"/>
    </source>
</evidence>
<feature type="domain" description="Transmembrane protein TMEM132 N-terminal" evidence="8">
    <location>
        <begin position="53"/>
        <end position="115"/>
    </location>
</feature>
<evidence type="ECO:0000259" key="14">
    <source>
        <dbReference type="Pfam" id="PF23487"/>
    </source>
</evidence>
<dbReference type="OMA" id="VYEVFSW"/>
<dbReference type="GeneID" id="108716385"/>
<feature type="compositionally biased region" description="Basic and acidic residues" evidence="6">
    <location>
        <begin position="1019"/>
        <end position="1035"/>
    </location>
</feature>
<evidence type="ECO:0000313" key="17">
    <source>
        <dbReference type="Xenbase" id="XB-GENE-17343889"/>
    </source>
</evidence>
<feature type="region of interest" description="Disordered" evidence="6">
    <location>
        <begin position="804"/>
        <end position="858"/>
    </location>
</feature>
<evidence type="ECO:0000313" key="15">
    <source>
        <dbReference type="Proteomes" id="UP000186698"/>
    </source>
</evidence>
<dbReference type="InterPro" id="IPR055421">
    <property type="entry name" value="TMEM132_3rd"/>
</dbReference>
<evidence type="ECO:0000256" key="4">
    <source>
        <dbReference type="ARBA" id="ARBA00022989"/>
    </source>
</evidence>
<proteinExistence type="inferred from homology"/>
<dbReference type="Pfam" id="PF16070">
    <property type="entry name" value="Ig_TMEM132_4th"/>
    <property type="match status" value="1"/>
</dbReference>
<organism evidence="15 16">
    <name type="scientific">Xenopus laevis</name>
    <name type="common">African clawed frog</name>
    <dbReference type="NCBI Taxonomy" id="8355"/>
    <lineage>
        <taxon>Eukaryota</taxon>
        <taxon>Metazoa</taxon>
        <taxon>Chordata</taxon>
        <taxon>Craniata</taxon>
        <taxon>Vertebrata</taxon>
        <taxon>Euteleostomi</taxon>
        <taxon>Amphibia</taxon>
        <taxon>Batrachia</taxon>
        <taxon>Anura</taxon>
        <taxon>Pipoidea</taxon>
        <taxon>Pipidae</taxon>
        <taxon>Xenopodinae</taxon>
        <taxon>Xenopus</taxon>
        <taxon>Xenopus</taxon>
    </lineage>
</organism>
<keyword evidence="3 7" id="KW-0812">Transmembrane</keyword>
<dbReference type="InterPro" id="IPR031437">
    <property type="entry name" value="Ig_TMEM132_4th"/>
</dbReference>
<dbReference type="Bgee" id="108716385">
    <property type="expression patterns" value="Expressed in internal ear and 4 other cell types or tissues"/>
</dbReference>
<dbReference type="PANTHER" id="PTHR13388">
    <property type="entry name" value="DETONATOR, ISOFORM E"/>
    <property type="match status" value="1"/>
</dbReference>
<dbReference type="CTD" id="108716385"/>
<evidence type="ECO:0000256" key="3">
    <source>
        <dbReference type="ARBA" id="ARBA00022692"/>
    </source>
</evidence>
<evidence type="ECO:0000259" key="9">
    <source>
        <dbReference type="Pfam" id="PF15706"/>
    </source>
</evidence>
<dbReference type="Proteomes" id="UP000186698">
    <property type="component" value="Chromosome 1L"/>
</dbReference>
<dbReference type="InterPro" id="IPR055424">
    <property type="entry name" value="Ig_TMEM132_6th"/>
</dbReference>
<comment type="subcellular location">
    <subcellularLocation>
        <location evidence="1">Membrane</location>
        <topology evidence="1">Single-pass type I membrane protein</topology>
    </subcellularLocation>
</comment>
<accession>A0A1L8I0X7</accession>
<protein>
    <submittedName>
        <fullName evidence="16">Transmembrane protein 132C</fullName>
    </submittedName>
</protein>
<dbReference type="PaxDb" id="8355-A0A1L8I0X7"/>
<dbReference type="PANTHER" id="PTHR13388:SF4">
    <property type="entry name" value="TRANSMEMBRANE PROTEIN 132C"/>
    <property type="match status" value="1"/>
</dbReference>
<dbReference type="Pfam" id="PF23487">
    <property type="entry name" value="Ig_TMEM132_6th"/>
    <property type="match status" value="1"/>
</dbReference>
<dbReference type="GO" id="GO:0016020">
    <property type="term" value="C:membrane"/>
    <property type="evidence" value="ECO:0007669"/>
    <property type="project" value="UniProtKB-SubCell"/>
</dbReference>
<keyword evidence="4 7" id="KW-1133">Transmembrane helix</keyword>
<dbReference type="KEGG" id="xla:108716385"/>
<evidence type="ECO:0000256" key="5">
    <source>
        <dbReference type="ARBA" id="ARBA00023136"/>
    </source>
</evidence>